<dbReference type="EMBL" id="JAPDGR010003223">
    <property type="protein sequence ID" value="KAJ2972170.1"/>
    <property type="molecule type" value="Genomic_DNA"/>
</dbReference>
<reference evidence="1" key="1">
    <citation type="submission" date="2022-10" db="EMBL/GenBank/DDBJ databases">
        <title>Genome Sequence of Xylaria curta.</title>
        <authorList>
            <person name="Buettner E."/>
        </authorList>
    </citation>
    <scope>NUCLEOTIDE SEQUENCE</scope>
    <source>
        <strain evidence="1">Babe10</strain>
    </source>
</reference>
<gene>
    <name evidence="1" type="ORF">NUW58_g9239</name>
</gene>
<protein>
    <submittedName>
        <fullName evidence="1">Uncharacterized protein</fullName>
    </submittedName>
</protein>
<sequence length="320" mass="36308">MSMHEIKLPIIDLSDYLFSDSPDRKADVIAQVRDACKQFGFFQLKGHGIPLTLQHELLKSLDTLFKMPAEEKLKLSYLENPCRRGYEASGMSMRDGDPLPDSKEAYYIGREDPVVELSGFYGPNLWPNLPENEFRGPVWEYYQQTSKLGRCIWEVLLQGLGYSTDVMETFARRPLVQMKLIRYPPPKSTLPGQFGVGAHNDFGGVTVLLQQPGKEGLEVWLEDRQAWLSIPAQEDVFVINCGDMIMKWSGGRYKSVKHRVINKSDAERLSCATFWHGDVFATNPLNPDDESKETVGQLLVKRFRNQMSLPKEGLAQVGMA</sequence>
<evidence type="ECO:0000313" key="1">
    <source>
        <dbReference type="EMBL" id="KAJ2972170.1"/>
    </source>
</evidence>
<accession>A0ACC1MYS7</accession>
<evidence type="ECO:0000313" key="2">
    <source>
        <dbReference type="Proteomes" id="UP001143856"/>
    </source>
</evidence>
<organism evidence="1 2">
    <name type="scientific">Xylaria curta</name>
    <dbReference type="NCBI Taxonomy" id="42375"/>
    <lineage>
        <taxon>Eukaryota</taxon>
        <taxon>Fungi</taxon>
        <taxon>Dikarya</taxon>
        <taxon>Ascomycota</taxon>
        <taxon>Pezizomycotina</taxon>
        <taxon>Sordariomycetes</taxon>
        <taxon>Xylariomycetidae</taxon>
        <taxon>Xylariales</taxon>
        <taxon>Xylariaceae</taxon>
        <taxon>Xylaria</taxon>
    </lineage>
</organism>
<dbReference type="Proteomes" id="UP001143856">
    <property type="component" value="Unassembled WGS sequence"/>
</dbReference>
<proteinExistence type="predicted"/>
<name>A0ACC1MYS7_9PEZI</name>
<comment type="caution">
    <text evidence="1">The sequence shown here is derived from an EMBL/GenBank/DDBJ whole genome shotgun (WGS) entry which is preliminary data.</text>
</comment>
<keyword evidence="2" id="KW-1185">Reference proteome</keyword>